<dbReference type="RefSeq" id="XP_056696901.1">
    <property type="nucleotide sequence ID" value="XM_056840923.1"/>
</dbReference>
<protein>
    <submittedName>
        <fullName evidence="7">Ubiquitin-like-specific protease 1</fullName>
    </submittedName>
</protein>
<evidence type="ECO:0000259" key="5">
    <source>
        <dbReference type="PROSITE" id="PS50600"/>
    </source>
</evidence>
<dbReference type="Pfam" id="PF26133">
    <property type="entry name" value="DUF8039"/>
    <property type="match status" value="1"/>
</dbReference>
<dbReference type="PROSITE" id="PS50600">
    <property type="entry name" value="ULP_PROTEASE"/>
    <property type="match status" value="1"/>
</dbReference>
<dbReference type="PANTHER" id="PTHR33018">
    <property type="entry name" value="OS10G0338966 PROTEIN-RELATED"/>
    <property type="match status" value="1"/>
</dbReference>
<reference evidence="6" key="1">
    <citation type="journal article" date="2021" name="Nat. Commun.">
        <title>Genomic analyses provide insights into spinach domestication and the genetic basis of agronomic traits.</title>
        <authorList>
            <person name="Cai X."/>
            <person name="Sun X."/>
            <person name="Xu C."/>
            <person name="Sun H."/>
            <person name="Wang X."/>
            <person name="Ge C."/>
            <person name="Zhang Z."/>
            <person name="Wang Q."/>
            <person name="Fei Z."/>
            <person name="Jiao C."/>
            <person name="Wang Q."/>
        </authorList>
    </citation>
    <scope>NUCLEOTIDE SEQUENCE [LARGE SCALE GENOMIC DNA]</scope>
    <source>
        <strain evidence="6">cv. Varoflay</strain>
    </source>
</reference>
<comment type="similarity">
    <text evidence="1">Belongs to the peptidase C48 family.</text>
</comment>
<evidence type="ECO:0000256" key="2">
    <source>
        <dbReference type="ARBA" id="ARBA00022670"/>
    </source>
</evidence>
<organism evidence="6 7">
    <name type="scientific">Spinacia oleracea</name>
    <name type="common">Spinach</name>
    <dbReference type="NCBI Taxonomy" id="3562"/>
    <lineage>
        <taxon>Eukaryota</taxon>
        <taxon>Viridiplantae</taxon>
        <taxon>Streptophyta</taxon>
        <taxon>Embryophyta</taxon>
        <taxon>Tracheophyta</taxon>
        <taxon>Spermatophyta</taxon>
        <taxon>Magnoliopsida</taxon>
        <taxon>eudicotyledons</taxon>
        <taxon>Gunneridae</taxon>
        <taxon>Pentapetalae</taxon>
        <taxon>Caryophyllales</taxon>
        <taxon>Chenopodiaceae</taxon>
        <taxon>Chenopodioideae</taxon>
        <taxon>Anserineae</taxon>
        <taxon>Spinacia</taxon>
    </lineage>
</organism>
<dbReference type="GO" id="GO:0006508">
    <property type="term" value="P:proteolysis"/>
    <property type="evidence" value="ECO:0007669"/>
    <property type="project" value="UniProtKB-KW"/>
</dbReference>
<keyword evidence="6" id="KW-1185">Reference proteome</keyword>
<dbReference type="GeneID" id="130470569"/>
<evidence type="ECO:0000313" key="7">
    <source>
        <dbReference type="RefSeq" id="XP_056696901.1"/>
    </source>
</evidence>
<feature type="domain" description="Ubiquitin-like protease family profile" evidence="5">
    <location>
        <begin position="202"/>
        <end position="367"/>
    </location>
</feature>
<dbReference type="InterPro" id="IPR038765">
    <property type="entry name" value="Papain-like_cys_pep_sf"/>
</dbReference>
<evidence type="ECO:0000313" key="6">
    <source>
        <dbReference type="Proteomes" id="UP000813463"/>
    </source>
</evidence>
<proteinExistence type="inferred from homology"/>
<gene>
    <name evidence="7" type="primary">LOC130470569</name>
</gene>
<evidence type="ECO:0000256" key="1">
    <source>
        <dbReference type="ARBA" id="ARBA00005234"/>
    </source>
</evidence>
<dbReference type="GO" id="GO:0008233">
    <property type="term" value="F:peptidase activity"/>
    <property type="evidence" value="ECO:0007669"/>
    <property type="project" value="UniProtKB-KW"/>
</dbReference>
<dbReference type="SUPFAM" id="SSF54001">
    <property type="entry name" value="Cysteine proteinases"/>
    <property type="match status" value="1"/>
</dbReference>
<dbReference type="InterPro" id="IPR003653">
    <property type="entry name" value="Peptidase_C48_C"/>
</dbReference>
<feature type="region of interest" description="Disordered" evidence="4">
    <location>
        <begin position="112"/>
        <end position="153"/>
    </location>
</feature>
<dbReference type="Proteomes" id="UP000813463">
    <property type="component" value="Chromosome 3"/>
</dbReference>
<sequence>MDRSWMYGSKRFSTRFLQGIQEFSKEPTSCRLYLLINSEKVFVAFGTIHPELTLDHHNNLVADNVKVSVDEFEPAYKEASVPVPSQFIKKLGQALGTFTQWPTNLVSLVTSPEVNEPARKEPNEKRATSKEPKGKEVMVESQRETKGSNTKANKQFLPKFSSQKLGVQCNCMKTMVSKLKEGEDVKLQASKRGFNFDNDRELIIAVEDINQLLSGAWLNISILQVLILALYESWDEFDHSTNALGFMCPEMISETMLYSDINRVLLYMSQSMATLSSKSFILCPYFEKRHWILLVICLAKSQVYIFDSMQKKRNLMIKNQLNLAFRTYKAQNGKSKGTKLNWIAAQCPQQPGSLECGYYVMRFMYDIFTKHRDSQDLTTDYSRTKPFSFEEINEVKEFWADYFLTNSDVNLAS</sequence>
<name>A0ABM3RMQ9_SPIOL</name>
<dbReference type="Gene3D" id="3.40.395.10">
    <property type="entry name" value="Adenoviral Proteinase, Chain A"/>
    <property type="match status" value="1"/>
</dbReference>
<keyword evidence="2 7" id="KW-0645">Protease</keyword>
<feature type="compositionally biased region" description="Basic and acidic residues" evidence="4">
    <location>
        <begin position="116"/>
        <end position="146"/>
    </location>
</feature>
<evidence type="ECO:0000256" key="4">
    <source>
        <dbReference type="SAM" id="MobiDB-lite"/>
    </source>
</evidence>
<evidence type="ECO:0000256" key="3">
    <source>
        <dbReference type="ARBA" id="ARBA00022801"/>
    </source>
</evidence>
<dbReference type="Pfam" id="PF02902">
    <property type="entry name" value="Peptidase_C48"/>
    <property type="match status" value="1"/>
</dbReference>
<reference evidence="7" key="2">
    <citation type="submission" date="2025-08" db="UniProtKB">
        <authorList>
            <consortium name="RefSeq"/>
        </authorList>
    </citation>
    <scope>IDENTIFICATION</scope>
    <source>
        <tissue evidence="7">Leaf</tissue>
    </source>
</reference>
<accession>A0ABM3RMQ9</accession>
<dbReference type="PANTHER" id="PTHR33018:SF31">
    <property type="entry name" value="TRANSPOSASE, PTTA_EN_SPM, PLANT"/>
    <property type="match status" value="1"/>
</dbReference>
<keyword evidence="3" id="KW-0378">Hydrolase</keyword>
<dbReference type="InterPro" id="IPR058352">
    <property type="entry name" value="DUF8039"/>
</dbReference>